<evidence type="ECO:0000313" key="8">
    <source>
        <dbReference type="Proteomes" id="UP000443353"/>
    </source>
</evidence>
<keyword evidence="7" id="KW-0067">ATP-binding</keyword>
<gene>
    <name evidence="7" type="ORF">GPY61_05855</name>
</gene>
<evidence type="ECO:0000256" key="1">
    <source>
        <dbReference type="ARBA" id="ARBA00004651"/>
    </source>
</evidence>
<sequence length="139" mass="14965">MTADSAAADLAARRRFAAELWGVMRANRGRVAVSVVLLLAAKVATVAVPLLLKRIIDVFSQPTLPALLPWYLLVGYALLRFASTLFNEWRDLLFARVTLSTVSAYAGKTFARTRNCCGGAACMRGCGCCKKKTPGEPGV</sequence>
<feature type="transmembrane region" description="Helical" evidence="5">
    <location>
        <begin position="64"/>
        <end position="86"/>
    </location>
</feature>
<evidence type="ECO:0000313" key="7">
    <source>
        <dbReference type="EMBL" id="MVW59447.1"/>
    </source>
</evidence>
<keyword evidence="3 5" id="KW-1133">Transmembrane helix</keyword>
<name>A0A7X3K6H3_9BURK</name>
<comment type="subcellular location">
    <subcellularLocation>
        <location evidence="1">Cell membrane</location>
        <topology evidence="1">Multi-pass membrane protein</topology>
    </subcellularLocation>
</comment>
<keyword evidence="4 5" id="KW-0472">Membrane</keyword>
<dbReference type="InterPro" id="IPR036640">
    <property type="entry name" value="ABC1_TM_sf"/>
</dbReference>
<evidence type="ECO:0000256" key="5">
    <source>
        <dbReference type="SAM" id="Phobius"/>
    </source>
</evidence>
<dbReference type="PROSITE" id="PS50929">
    <property type="entry name" value="ABC_TM1F"/>
    <property type="match status" value="1"/>
</dbReference>
<keyword evidence="8" id="KW-1185">Reference proteome</keyword>
<reference evidence="7 8" key="1">
    <citation type="submission" date="2019-12" db="EMBL/GenBank/DDBJ databases">
        <authorList>
            <person name="Li C."/>
            <person name="Zhao J."/>
        </authorList>
    </citation>
    <scope>NUCLEOTIDE SEQUENCE [LARGE SCALE GENOMIC DNA]</scope>
    <source>
        <strain evidence="7 8">NEAU-DD11</strain>
    </source>
</reference>
<dbReference type="Proteomes" id="UP000443353">
    <property type="component" value="Unassembled WGS sequence"/>
</dbReference>
<evidence type="ECO:0000256" key="3">
    <source>
        <dbReference type="ARBA" id="ARBA00022989"/>
    </source>
</evidence>
<dbReference type="Gene3D" id="1.20.1560.10">
    <property type="entry name" value="ABC transporter type 1, transmembrane domain"/>
    <property type="match status" value="1"/>
</dbReference>
<dbReference type="SUPFAM" id="SSF90123">
    <property type="entry name" value="ABC transporter transmembrane region"/>
    <property type="match status" value="1"/>
</dbReference>
<dbReference type="InterPro" id="IPR011527">
    <property type="entry name" value="ABC1_TM_dom"/>
</dbReference>
<feature type="domain" description="ABC transmembrane type-1" evidence="6">
    <location>
        <begin position="32"/>
        <end position="112"/>
    </location>
</feature>
<protein>
    <submittedName>
        <fullName evidence="7">ABC transporter ATP-binding protein</fullName>
    </submittedName>
</protein>
<keyword evidence="7" id="KW-0547">Nucleotide-binding</keyword>
<proteinExistence type="predicted"/>
<accession>A0A7X3K6H3</accession>
<dbReference type="GO" id="GO:0005886">
    <property type="term" value="C:plasma membrane"/>
    <property type="evidence" value="ECO:0007669"/>
    <property type="project" value="UniProtKB-SubCell"/>
</dbReference>
<dbReference type="AlphaFoldDB" id="A0A7X3K6H3"/>
<organism evidence="7 8">
    <name type="scientific">Massilia cellulosiltytica</name>
    <dbReference type="NCBI Taxonomy" id="2683234"/>
    <lineage>
        <taxon>Bacteria</taxon>
        <taxon>Pseudomonadati</taxon>
        <taxon>Pseudomonadota</taxon>
        <taxon>Betaproteobacteria</taxon>
        <taxon>Burkholderiales</taxon>
        <taxon>Oxalobacteraceae</taxon>
        <taxon>Telluria group</taxon>
        <taxon>Massilia</taxon>
    </lineage>
</organism>
<feature type="transmembrane region" description="Helical" evidence="5">
    <location>
        <begin position="31"/>
        <end position="52"/>
    </location>
</feature>
<evidence type="ECO:0000259" key="6">
    <source>
        <dbReference type="PROSITE" id="PS50929"/>
    </source>
</evidence>
<evidence type="ECO:0000256" key="2">
    <source>
        <dbReference type="ARBA" id="ARBA00022692"/>
    </source>
</evidence>
<dbReference type="RefSeq" id="WP_056135389.1">
    <property type="nucleotide sequence ID" value="NZ_WSES01000002.1"/>
</dbReference>
<dbReference type="GO" id="GO:0005524">
    <property type="term" value="F:ATP binding"/>
    <property type="evidence" value="ECO:0007669"/>
    <property type="project" value="UniProtKB-KW"/>
</dbReference>
<evidence type="ECO:0000256" key="4">
    <source>
        <dbReference type="ARBA" id="ARBA00023136"/>
    </source>
</evidence>
<keyword evidence="2 5" id="KW-0812">Transmembrane</keyword>
<dbReference type="EMBL" id="WSES01000002">
    <property type="protein sequence ID" value="MVW59447.1"/>
    <property type="molecule type" value="Genomic_DNA"/>
</dbReference>
<dbReference type="GO" id="GO:0140359">
    <property type="term" value="F:ABC-type transporter activity"/>
    <property type="evidence" value="ECO:0007669"/>
    <property type="project" value="InterPro"/>
</dbReference>
<comment type="caution">
    <text evidence="7">The sequence shown here is derived from an EMBL/GenBank/DDBJ whole genome shotgun (WGS) entry which is preliminary data.</text>
</comment>